<dbReference type="EMBL" id="LT629785">
    <property type="protein sequence ID" value="SDT99114.1"/>
    <property type="molecule type" value="Genomic_DNA"/>
</dbReference>
<dbReference type="CDD" id="cd00093">
    <property type="entry name" value="HTH_XRE"/>
    <property type="match status" value="1"/>
</dbReference>
<dbReference type="InterPro" id="IPR041413">
    <property type="entry name" value="MLTR_LBD"/>
</dbReference>
<dbReference type="PROSITE" id="PS50943">
    <property type="entry name" value="HTH_CROC1"/>
    <property type="match status" value="1"/>
</dbReference>
<proteinExistence type="predicted"/>
<keyword evidence="3" id="KW-1185">Reference proteome</keyword>
<dbReference type="STRING" id="364197.SAMN05216296_1111"/>
<name>A0A1H2EVJ4_9PSED</name>
<evidence type="ECO:0000259" key="1">
    <source>
        <dbReference type="PROSITE" id="PS50943"/>
    </source>
</evidence>
<dbReference type="Gene3D" id="1.10.260.40">
    <property type="entry name" value="lambda repressor-like DNA-binding domains"/>
    <property type="match status" value="1"/>
</dbReference>
<accession>A0A1H2EVJ4</accession>
<sequence>MNLFTPNLPTTLLQARRARRFSQLELSMRLGVSQRHVSFVESGRSKPSRELLLAWLQELDAPLAVRNEAMLQAGFAPAYSAEPLTAPSMVPATDALVQLLKVHDPMPAMVIDAQWNVLQFNRGAHWLLTTLMPWTADLPADTPVNMLDLLAHPKGLTLHMLNLQEKGPAMLAQLRDELAAQPALAPKMEALAALLYSRLGGNIYSLCSHPSAPLLTTHFTTAYGKLAFFSMFSTFGTPQDITLASLRVEHLFAADAATLAVMNTQVGQDVKVSR</sequence>
<dbReference type="SMART" id="SM00530">
    <property type="entry name" value="HTH_XRE"/>
    <property type="match status" value="1"/>
</dbReference>
<dbReference type="GO" id="GO:0003677">
    <property type="term" value="F:DNA binding"/>
    <property type="evidence" value="ECO:0007669"/>
    <property type="project" value="InterPro"/>
</dbReference>
<dbReference type="Pfam" id="PF17765">
    <property type="entry name" value="MLTR_LBD"/>
    <property type="match status" value="1"/>
</dbReference>
<dbReference type="RefSeq" id="WP_197673538.1">
    <property type="nucleotide sequence ID" value="NZ_LT629785.1"/>
</dbReference>
<dbReference type="Proteomes" id="UP000243232">
    <property type="component" value="Chromosome I"/>
</dbReference>
<dbReference type="InterPro" id="IPR001387">
    <property type="entry name" value="Cro/C1-type_HTH"/>
</dbReference>
<dbReference type="Gene3D" id="3.30.450.180">
    <property type="match status" value="1"/>
</dbReference>
<dbReference type="AlphaFoldDB" id="A0A1H2EVJ4"/>
<evidence type="ECO:0000313" key="3">
    <source>
        <dbReference type="Proteomes" id="UP000243232"/>
    </source>
</evidence>
<organism evidence="2 3">
    <name type="scientific">Pseudomonas pohangensis</name>
    <dbReference type="NCBI Taxonomy" id="364197"/>
    <lineage>
        <taxon>Bacteria</taxon>
        <taxon>Pseudomonadati</taxon>
        <taxon>Pseudomonadota</taxon>
        <taxon>Gammaproteobacteria</taxon>
        <taxon>Pseudomonadales</taxon>
        <taxon>Pseudomonadaceae</taxon>
        <taxon>Pseudomonas</taxon>
    </lineage>
</organism>
<dbReference type="PANTHER" id="PTHR35010:SF4">
    <property type="entry name" value="BLL5781 PROTEIN"/>
    <property type="match status" value="1"/>
</dbReference>
<dbReference type="SUPFAM" id="SSF47413">
    <property type="entry name" value="lambda repressor-like DNA-binding domains"/>
    <property type="match status" value="1"/>
</dbReference>
<reference evidence="3" key="1">
    <citation type="submission" date="2016-10" db="EMBL/GenBank/DDBJ databases">
        <authorList>
            <person name="Varghese N."/>
            <person name="Submissions S."/>
        </authorList>
    </citation>
    <scope>NUCLEOTIDE SEQUENCE [LARGE SCALE GENOMIC DNA]</scope>
    <source>
        <strain evidence="3">DSM 17875</strain>
    </source>
</reference>
<dbReference type="InterPro" id="IPR010982">
    <property type="entry name" value="Lambda_DNA-bd_dom_sf"/>
</dbReference>
<protein>
    <submittedName>
        <fullName evidence="2">Helix-turn-helix</fullName>
    </submittedName>
</protein>
<gene>
    <name evidence="2" type="ORF">SAMN05216296_1111</name>
</gene>
<dbReference type="PANTHER" id="PTHR35010">
    <property type="entry name" value="BLL4672 PROTEIN-RELATED"/>
    <property type="match status" value="1"/>
</dbReference>
<evidence type="ECO:0000313" key="2">
    <source>
        <dbReference type="EMBL" id="SDT99114.1"/>
    </source>
</evidence>
<feature type="domain" description="HTH cro/C1-type" evidence="1">
    <location>
        <begin position="12"/>
        <end position="66"/>
    </location>
</feature>
<dbReference type="Pfam" id="PF01381">
    <property type="entry name" value="HTH_3"/>
    <property type="match status" value="1"/>
</dbReference>